<feature type="region of interest" description="Disordered" evidence="1">
    <location>
        <begin position="128"/>
        <end position="236"/>
    </location>
</feature>
<dbReference type="Proteomes" id="UP000007875">
    <property type="component" value="Unassembled WGS sequence"/>
</dbReference>
<dbReference type="OMA" id="NINSAGI"/>
<dbReference type="InParanoid" id="H2YZM3"/>
<feature type="compositionally biased region" description="Polar residues" evidence="1">
    <location>
        <begin position="85"/>
        <end position="96"/>
    </location>
</feature>
<keyword evidence="3" id="KW-1185">Reference proteome</keyword>
<sequence length="236" mass="25504">MSGDYRKFGKHGSRKSRITFAGNGGGDGDHLNINSAGILQPDDRSKSMDSMAFDDPSLNLTDDDTFANVLDVTTASESEDHLLMSTSNKIGGTSDSEPILDNSEMSGRVRSADLRIQLDDLVDYSEDISKTTDSNAFVPKPSESYGSGSAHQDETESLTEFEEIERLIKANTAQDSDDDFSDIPEDLEKKIISGRISRGSNNSRQNSGLQSRQGTFDADVPLHSSRSSKSSSSSSS</sequence>
<feature type="compositionally biased region" description="Basic residues" evidence="1">
    <location>
        <begin position="8"/>
        <end position="17"/>
    </location>
</feature>
<feature type="region of interest" description="Disordered" evidence="1">
    <location>
        <begin position="85"/>
        <end position="104"/>
    </location>
</feature>
<reference evidence="3" key="1">
    <citation type="submission" date="2003-08" db="EMBL/GenBank/DDBJ databases">
        <authorList>
            <person name="Birren B."/>
            <person name="Nusbaum C."/>
            <person name="Abebe A."/>
            <person name="Abouelleil A."/>
            <person name="Adekoya E."/>
            <person name="Ait-zahra M."/>
            <person name="Allen N."/>
            <person name="Allen T."/>
            <person name="An P."/>
            <person name="Anderson M."/>
            <person name="Anderson S."/>
            <person name="Arachchi H."/>
            <person name="Armbruster J."/>
            <person name="Bachantsang P."/>
            <person name="Baldwin J."/>
            <person name="Barry A."/>
            <person name="Bayul T."/>
            <person name="Blitshsteyn B."/>
            <person name="Bloom T."/>
            <person name="Blye J."/>
            <person name="Boguslavskiy L."/>
            <person name="Borowsky M."/>
            <person name="Boukhgalter B."/>
            <person name="Brunache A."/>
            <person name="Butler J."/>
            <person name="Calixte N."/>
            <person name="Calvo S."/>
            <person name="Camarata J."/>
            <person name="Campo K."/>
            <person name="Chang J."/>
            <person name="Cheshatsang Y."/>
            <person name="Citroen M."/>
            <person name="Collymore A."/>
            <person name="Considine T."/>
            <person name="Cook A."/>
            <person name="Cooke P."/>
            <person name="Corum B."/>
            <person name="Cuomo C."/>
            <person name="David R."/>
            <person name="Dawoe T."/>
            <person name="Degray S."/>
            <person name="Dodge S."/>
            <person name="Dooley K."/>
            <person name="Dorje P."/>
            <person name="Dorjee K."/>
            <person name="Dorris L."/>
            <person name="Duffey N."/>
            <person name="Dupes A."/>
            <person name="Elkins T."/>
            <person name="Engels R."/>
            <person name="Erickson J."/>
            <person name="Farina A."/>
            <person name="Faro S."/>
            <person name="Ferreira P."/>
            <person name="Fischer H."/>
            <person name="Fitzgerald M."/>
            <person name="Foley K."/>
            <person name="Gage D."/>
            <person name="Galagan J."/>
            <person name="Gearin G."/>
            <person name="Gnerre S."/>
            <person name="Gnirke A."/>
            <person name="Goyette A."/>
            <person name="Graham J."/>
            <person name="Grandbois E."/>
            <person name="Gyaltsen K."/>
            <person name="Hafez N."/>
            <person name="Hagopian D."/>
            <person name="Hagos B."/>
            <person name="Hall J."/>
            <person name="Hatcher B."/>
            <person name="Heller A."/>
            <person name="Higgins H."/>
            <person name="Honan T."/>
            <person name="Horn A."/>
            <person name="Houde N."/>
            <person name="Hughes L."/>
            <person name="Hulme W."/>
            <person name="Husby E."/>
            <person name="Iliev I."/>
            <person name="Jaffe D."/>
            <person name="Jones C."/>
            <person name="Kamal M."/>
            <person name="Kamat A."/>
            <person name="Kamvysselis M."/>
            <person name="Karlsson E."/>
            <person name="Kells C."/>
            <person name="Kieu A."/>
            <person name="Kisner P."/>
            <person name="Kodira C."/>
            <person name="Kulbokas E."/>
            <person name="Labutti K."/>
            <person name="Lama D."/>
            <person name="Landers T."/>
            <person name="Leger J."/>
            <person name="Levine S."/>
            <person name="Lewis D."/>
            <person name="Lewis T."/>
            <person name="Lindblad-toh K."/>
            <person name="Liu X."/>
            <person name="Lokyitsang T."/>
            <person name="Lokyitsang Y."/>
            <person name="Lucien O."/>
            <person name="Lui A."/>
            <person name="Ma L.J."/>
            <person name="Mabbitt R."/>
            <person name="Macdonald J."/>
            <person name="Maclean C."/>
            <person name="Major J."/>
            <person name="Manning J."/>
            <person name="Marabella R."/>
            <person name="Maru K."/>
            <person name="Matthews C."/>
            <person name="Mauceli E."/>
            <person name="Mccarthy M."/>
            <person name="Mcdonough S."/>
            <person name="Mcghee T."/>
            <person name="Meldrim J."/>
            <person name="Meneus L."/>
            <person name="Mesirov J."/>
            <person name="Mihalev A."/>
            <person name="Mihova T."/>
            <person name="Mikkelsen T."/>
            <person name="Mlenga V."/>
            <person name="Moru K."/>
            <person name="Mozes J."/>
            <person name="Mulrain L."/>
            <person name="Munson G."/>
            <person name="Naylor J."/>
            <person name="Newes C."/>
            <person name="Nguyen C."/>
            <person name="Nguyen N."/>
            <person name="Nguyen T."/>
            <person name="Nicol R."/>
            <person name="Nielsen C."/>
            <person name="Nizzari M."/>
            <person name="Norbu C."/>
            <person name="Norbu N."/>
            <person name="O'donnell P."/>
            <person name="Okoawo O."/>
            <person name="O'leary S."/>
            <person name="Omotosho B."/>
            <person name="O'neill K."/>
            <person name="Osman S."/>
            <person name="Parker S."/>
            <person name="Perrin D."/>
            <person name="Phunkhang P."/>
            <person name="Piqani B."/>
            <person name="Purcell S."/>
            <person name="Rachupka T."/>
            <person name="Ramasamy U."/>
            <person name="Rameau R."/>
            <person name="Ray V."/>
            <person name="Raymond C."/>
            <person name="Retta R."/>
            <person name="Richardson S."/>
            <person name="Rise C."/>
            <person name="Rodriguez J."/>
            <person name="Rogers J."/>
            <person name="Rogov P."/>
            <person name="Rutman M."/>
            <person name="Schupbach R."/>
            <person name="Seaman C."/>
            <person name="Settipalli S."/>
            <person name="Sharpe T."/>
            <person name="Sheridan J."/>
            <person name="Sherpa N."/>
            <person name="Shi J."/>
            <person name="Smirnov S."/>
            <person name="Smith C."/>
            <person name="Sougnez C."/>
            <person name="Spencer B."/>
            <person name="Stalker J."/>
            <person name="Stange-thomann N."/>
            <person name="Stavropoulos S."/>
            <person name="Stetson K."/>
            <person name="Stone C."/>
            <person name="Stone S."/>
            <person name="Stubbs M."/>
            <person name="Talamas J."/>
            <person name="Tchuinga P."/>
            <person name="Tenzing P."/>
            <person name="Tesfaye S."/>
            <person name="Theodore J."/>
            <person name="Thoulutsang Y."/>
            <person name="Topham K."/>
            <person name="Towey S."/>
            <person name="Tsamla T."/>
            <person name="Tsomo N."/>
            <person name="Vallee D."/>
            <person name="Vassiliev H."/>
            <person name="Venkataraman V."/>
            <person name="Vinson J."/>
            <person name="Vo A."/>
            <person name="Wade C."/>
            <person name="Wang S."/>
            <person name="Wangchuk T."/>
            <person name="Wangdi T."/>
            <person name="Whittaker C."/>
            <person name="Wilkinson J."/>
            <person name="Wu Y."/>
            <person name="Wyman D."/>
            <person name="Yadav S."/>
            <person name="Yang S."/>
            <person name="Yang X."/>
            <person name="Yeager S."/>
            <person name="Yee E."/>
            <person name="Young G."/>
            <person name="Zainoun J."/>
            <person name="Zembeck L."/>
            <person name="Zimmer A."/>
            <person name="Zody M."/>
            <person name="Lander E."/>
        </authorList>
    </citation>
    <scope>NUCLEOTIDE SEQUENCE [LARGE SCALE GENOMIC DNA]</scope>
</reference>
<feature type="region of interest" description="Disordered" evidence="1">
    <location>
        <begin position="1"/>
        <end position="56"/>
    </location>
</feature>
<feature type="compositionally biased region" description="Acidic residues" evidence="1">
    <location>
        <begin position="175"/>
        <end position="185"/>
    </location>
</feature>
<dbReference type="Ensembl" id="ENSCSAVT00000010915.1">
    <property type="protein sequence ID" value="ENSCSAVP00000010785.1"/>
    <property type="gene ID" value="ENSCSAVG00000006324.1"/>
</dbReference>
<feature type="compositionally biased region" description="Low complexity" evidence="1">
    <location>
        <begin position="224"/>
        <end position="236"/>
    </location>
</feature>
<feature type="compositionally biased region" description="Low complexity" evidence="1">
    <location>
        <begin position="193"/>
        <end position="214"/>
    </location>
</feature>
<dbReference type="AlphaFoldDB" id="H2YZM3"/>
<organism evidence="2 3">
    <name type="scientific">Ciona savignyi</name>
    <name type="common">Pacific transparent sea squirt</name>
    <dbReference type="NCBI Taxonomy" id="51511"/>
    <lineage>
        <taxon>Eukaryota</taxon>
        <taxon>Metazoa</taxon>
        <taxon>Chordata</taxon>
        <taxon>Tunicata</taxon>
        <taxon>Ascidiacea</taxon>
        <taxon>Phlebobranchia</taxon>
        <taxon>Cionidae</taxon>
        <taxon>Ciona</taxon>
    </lineage>
</organism>
<protein>
    <submittedName>
        <fullName evidence="2">Uncharacterized protein</fullName>
    </submittedName>
</protein>
<name>H2YZM3_CIOSA</name>
<proteinExistence type="predicted"/>
<dbReference type="HOGENOM" id="CLU_1269414_0_0_1"/>
<reference evidence="2" key="3">
    <citation type="submission" date="2025-09" db="UniProtKB">
        <authorList>
            <consortium name="Ensembl"/>
        </authorList>
    </citation>
    <scope>IDENTIFICATION</scope>
</reference>
<evidence type="ECO:0000313" key="2">
    <source>
        <dbReference type="Ensembl" id="ENSCSAVP00000010785.1"/>
    </source>
</evidence>
<accession>H2YZM3</accession>
<evidence type="ECO:0000313" key="3">
    <source>
        <dbReference type="Proteomes" id="UP000007875"/>
    </source>
</evidence>
<evidence type="ECO:0000256" key="1">
    <source>
        <dbReference type="SAM" id="MobiDB-lite"/>
    </source>
</evidence>
<dbReference type="GeneTree" id="ENSGT00390000001097"/>
<reference evidence="2" key="2">
    <citation type="submission" date="2025-08" db="UniProtKB">
        <authorList>
            <consortium name="Ensembl"/>
        </authorList>
    </citation>
    <scope>IDENTIFICATION</scope>
</reference>